<evidence type="ECO:0000313" key="4">
    <source>
        <dbReference type="Proteomes" id="UP000515856"/>
    </source>
</evidence>
<keyword evidence="4" id="KW-1185">Reference proteome</keyword>
<dbReference type="RefSeq" id="WP_117452118.1">
    <property type="nucleotide sequence ID" value="NZ_CP060636.1"/>
</dbReference>
<keyword evidence="1" id="KW-0175">Coiled coil</keyword>
<evidence type="ECO:0000256" key="2">
    <source>
        <dbReference type="SAM" id="MobiDB-lite"/>
    </source>
</evidence>
<accession>A0A7G9GLR8</accession>
<sequence length="284" mass="32994">MEEHKEEQKFELTLRMSENGIVCNAQALKDMLPSKLKPYNYIVTAENYDTAKADRAKLNNLCKVLKNARDKFENTDLQDWKTFKATIMDMEKMITQMADNLDNGVKDIDDKAQVEKMDEVRESYNIVAQSMPLQIPFEKLYSRKTYDAKKWTVKKILEDLQIRIDKIVQEWKLMGAYLPDDPADLEQVKQVYIDTLDVAIAKSKADDLRAIRHKIASQQAETHEEPKQAPETPQIPNSEPNLMNVDKKQRVVAEFTATRPFYDEMNVLVKKHKVAVKVIEREDL</sequence>
<dbReference type="EMBL" id="CP060636">
    <property type="protein sequence ID" value="QNM11750.1"/>
    <property type="molecule type" value="Genomic_DNA"/>
</dbReference>
<dbReference type="Pfam" id="PF07083">
    <property type="entry name" value="DUF1351"/>
    <property type="match status" value="1"/>
</dbReference>
<gene>
    <name evidence="3" type="ORF">H9Q80_16105</name>
</gene>
<proteinExistence type="predicted"/>
<organism evidence="3 4">
    <name type="scientific">[Eubacterium] hominis</name>
    <dbReference type="NCBI Taxonomy" id="2764325"/>
    <lineage>
        <taxon>Bacteria</taxon>
        <taxon>Bacillati</taxon>
        <taxon>Bacillota</taxon>
        <taxon>Erysipelotrichia</taxon>
        <taxon>Erysipelotrichales</taxon>
        <taxon>Erysipelotrichaceae</taxon>
        <taxon>Amedibacillus</taxon>
    </lineage>
</organism>
<dbReference type="InterPro" id="IPR009785">
    <property type="entry name" value="Prophage_Lj928_Orf309"/>
</dbReference>
<reference evidence="3 4" key="1">
    <citation type="submission" date="2020-08" db="EMBL/GenBank/DDBJ databases">
        <authorList>
            <person name="Liu C."/>
            <person name="Sun Q."/>
        </authorList>
    </citation>
    <scope>NUCLEOTIDE SEQUENCE [LARGE SCALE GENOMIC DNA]</scope>
    <source>
        <strain evidence="3 4">NSJ-61</strain>
    </source>
</reference>
<name>A0A7G9GLR8_9FIRM</name>
<dbReference type="AlphaFoldDB" id="A0A7G9GLR8"/>
<protein>
    <submittedName>
        <fullName evidence="3">DUF1351 domain-containing protein</fullName>
    </submittedName>
</protein>
<evidence type="ECO:0000313" key="3">
    <source>
        <dbReference type="EMBL" id="QNM11750.1"/>
    </source>
</evidence>
<evidence type="ECO:0000256" key="1">
    <source>
        <dbReference type="SAM" id="Coils"/>
    </source>
</evidence>
<feature type="region of interest" description="Disordered" evidence="2">
    <location>
        <begin position="217"/>
        <end position="243"/>
    </location>
</feature>
<dbReference type="KEGG" id="ehn:H9Q80_16105"/>
<feature type="coiled-coil region" evidence="1">
    <location>
        <begin position="48"/>
        <end position="75"/>
    </location>
</feature>
<dbReference type="Proteomes" id="UP000515856">
    <property type="component" value="Chromosome"/>
</dbReference>